<keyword evidence="3" id="KW-1185">Reference proteome</keyword>
<protein>
    <submittedName>
        <fullName evidence="2">Uncharacterized protein</fullName>
    </submittedName>
</protein>
<gene>
    <name evidence="2" type="ORF">JL107_16935</name>
</gene>
<reference evidence="2" key="1">
    <citation type="submission" date="2021-01" db="EMBL/GenBank/DDBJ databases">
        <title>KCTC 19127 draft genome.</title>
        <authorList>
            <person name="An D."/>
        </authorList>
    </citation>
    <scope>NUCLEOTIDE SEQUENCE</scope>
    <source>
        <strain evidence="2">KCTC 19127</strain>
    </source>
</reference>
<dbReference type="Proteomes" id="UP000663801">
    <property type="component" value="Unassembled WGS sequence"/>
</dbReference>
<evidence type="ECO:0000313" key="2">
    <source>
        <dbReference type="EMBL" id="MBM9478135.1"/>
    </source>
</evidence>
<feature type="compositionally biased region" description="Gly residues" evidence="1">
    <location>
        <begin position="101"/>
        <end position="116"/>
    </location>
</feature>
<organism evidence="2 3">
    <name type="scientific">Nakamurella flavida</name>
    <dbReference type="NCBI Taxonomy" id="363630"/>
    <lineage>
        <taxon>Bacteria</taxon>
        <taxon>Bacillati</taxon>
        <taxon>Actinomycetota</taxon>
        <taxon>Actinomycetes</taxon>
        <taxon>Nakamurellales</taxon>
        <taxon>Nakamurellaceae</taxon>
        <taxon>Nakamurella</taxon>
    </lineage>
</organism>
<comment type="caution">
    <text evidence="2">The sequence shown here is derived from an EMBL/GenBank/DDBJ whole genome shotgun (WGS) entry which is preliminary data.</text>
</comment>
<dbReference type="EMBL" id="JAERWL010000015">
    <property type="protein sequence ID" value="MBM9478135.1"/>
    <property type="molecule type" value="Genomic_DNA"/>
</dbReference>
<name>A0A938YSM3_9ACTN</name>
<accession>A0A938YSM3</accession>
<feature type="region of interest" description="Disordered" evidence="1">
    <location>
        <begin position="76"/>
        <end position="116"/>
    </location>
</feature>
<dbReference type="AlphaFoldDB" id="A0A938YSM3"/>
<evidence type="ECO:0000313" key="3">
    <source>
        <dbReference type="Proteomes" id="UP000663801"/>
    </source>
</evidence>
<proteinExistence type="predicted"/>
<sequence length="116" mass="11061">MAVTGVLVVPSLAACSSNGGEDQTAYCVNAENQVVDDTNCDESRGYGGGSFFLFMAAGSFGRGSYIPTGGGTRINPADGAARASAGLPSTGKAAGTTVKSGGVGKGSGGNTGGSGS</sequence>
<evidence type="ECO:0000256" key="1">
    <source>
        <dbReference type="SAM" id="MobiDB-lite"/>
    </source>
</evidence>
<dbReference type="RefSeq" id="WP_205258257.1">
    <property type="nucleotide sequence ID" value="NZ_BAAAPV010000002.1"/>
</dbReference>